<gene>
    <name evidence="1" type="ORF">SINV_11875</name>
</gene>
<dbReference type="HOGENOM" id="CLU_020243_3_0_1"/>
<proteinExistence type="predicted"/>
<accession>E9IQZ9</accession>
<sequence length="695" mass="81172">RAALFVSKLYSNVVLSRSLAHEIIQYVDDLYKLTVEIIKRQYDCQENKRNVPSNVKDMCIILQNAFAEFKTEHKTLEYFIRHGYLIMPQAYDIAIILHPKRIQMHRSIGLVNRVLQIVPLKCLLTKFLQLPNVFRIITTHMCENKCSNVLTSIVHGEVWKHIEKQFAEKLVLPLLLYFDDFEINNPLGSHSGIHKIGVVYCTIPSIPHEYSSILENIFLLQMHDTKDHVEFGNERIFFNLVNQIKDLETNGLIINVNNKQQKVYFALVGIIGDNLGLHTIFGFSKSFNSSHSCRACLADKSILQNQILERTEILRTRLNYAADCATKTHGVQEECIFNTISSFHVIENICFDVMHDIYEGICRYEIPKILHNFVYVEKLFSLHTLNDRIRFFDYPISNNENIPPIVTKTSLKNEYLLTSASEMCTLVKFLGLIIGDLIPVNNKFWELYIILREIICIIETPISTREICKLLETLISEHHKLYLHLFKEKLKPKHHYIIHYPRTILKMGPLKFLSCMRFEAKHKQIKQNAKVVTSRRNRSYTLTLKHQLELTYRLIKNKGFENRFSLGIVLKDAVTQLDNYNNFKNALFEDIKENYFPVSWLNINGIVYKPGMIIEIDTDGIFRFFGQIKYIIINNDQYVYYIYQNVETLRFSQHIHAFEVARTEVWGCIAYTKLISLIPNSLHVMADGTYYVSCT</sequence>
<dbReference type="PANTHER" id="PTHR31912">
    <property type="entry name" value="IP13529P"/>
    <property type="match status" value="1"/>
</dbReference>
<dbReference type="AlphaFoldDB" id="E9IQZ9"/>
<name>E9IQZ9_SOLIN</name>
<organism>
    <name type="scientific">Solenopsis invicta</name>
    <name type="common">Red imported fire ant</name>
    <name type="synonym">Solenopsis wagneri</name>
    <dbReference type="NCBI Taxonomy" id="13686"/>
    <lineage>
        <taxon>Eukaryota</taxon>
        <taxon>Metazoa</taxon>
        <taxon>Ecdysozoa</taxon>
        <taxon>Arthropoda</taxon>
        <taxon>Hexapoda</taxon>
        <taxon>Insecta</taxon>
        <taxon>Pterygota</taxon>
        <taxon>Neoptera</taxon>
        <taxon>Endopterygota</taxon>
        <taxon>Hymenoptera</taxon>
        <taxon>Apocrita</taxon>
        <taxon>Aculeata</taxon>
        <taxon>Formicoidea</taxon>
        <taxon>Formicidae</taxon>
        <taxon>Myrmicinae</taxon>
        <taxon>Solenopsis</taxon>
    </lineage>
</organism>
<reference evidence="1" key="1">
    <citation type="journal article" date="2011" name="Proc. Natl. Acad. Sci. U.S.A.">
        <title>The genome of the fire ant Solenopsis invicta.</title>
        <authorList>
            <person name="Wurm Y."/>
            <person name="Wang J."/>
            <person name="Riba-Grognuz O."/>
            <person name="Corona M."/>
            <person name="Nygaard S."/>
            <person name="Hunt B.G."/>
            <person name="Ingram K.K."/>
            <person name="Falquet L."/>
            <person name="Nipitwattanaphon M."/>
            <person name="Gotzek D."/>
            <person name="Dijkstra M.B."/>
            <person name="Oettler J."/>
            <person name="Comtesse F."/>
            <person name="Shih C.J."/>
            <person name="Wu W.J."/>
            <person name="Yang C.C."/>
            <person name="Thomas J."/>
            <person name="Beaudoing E."/>
            <person name="Pradervand S."/>
            <person name="Flegel V."/>
            <person name="Cook E.D."/>
            <person name="Fabbretti R."/>
            <person name="Stockinger H."/>
            <person name="Long L."/>
            <person name="Farmerie W.G."/>
            <person name="Oakey J."/>
            <person name="Boomsma J.J."/>
            <person name="Pamilo P."/>
            <person name="Yi S.V."/>
            <person name="Heinze J."/>
            <person name="Goodisman M.A."/>
            <person name="Farinelli L."/>
            <person name="Harshman K."/>
            <person name="Hulo N."/>
            <person name="Cerutti L."/>
            <person name="Xenarios I."/>
            <person name="Shoemaker D."/>
            <person name="Keller L."/>
        </authorList>
    </citation>
    <scope>NUCLEOTIDE SEQUENCE [LARGE SCALE GENOMIC DNA]</scope>
</reference>
<dbReference type="PANTHER" id="PTHR31912:SF34">
    <property type="entry name" value="NOTOCHORD-RELATED PROTEIN"/>
    <property type="match status" value="1"/>
</dbReference>
<evidence type="ECO:0000313" key="1">
    <source>
        <dbReference type="EMBL" id="EFZ17004.1"/>
    </source>
</evidence>
<feature type="non-terminal residue" evidence="1">
    <location>
        <position position="1"/>
    </location>
</feature>
<protein>
    <submittedName>
        <fullName evidence="1">Uncharacterized protein</fullName>
    </submittedName>
</protein>
<dbReference type="OMA" id="IICIIET"/>
<dbReference type="EMBL" id="GL765009">
    <property type="protein sequence ID" value="EFZ17004.1"/>
    <property type="molecule type" value="Genomic_DNA"/>
</dbReference>
<feature type="non-terminal residue" evidence="1">
    <location>
        <position position="695"/>
    </location>
</feature>